<evidence type="ECO:0000313" key="8">
    <source>
        <dbReference type="Proteomes" id="UP000183155"/>
    </source>
</evidence>
<name>A0A1H4RMT6_PSETA</name>
<dbReference type="Pfam" id="PF03706">
    <property type="entry name" value="LPG_synthase_TM"/>
    <property type="match status" value="1"/>
</dbReference>
<dbReference type="EMBL" id="FNRS01000001">
    <property type="protein sequence ID" value="SEC33176.1"/>
    <property type="molecule type" value="Genomic_DNA"/>
</dbReference>
<keyword evidence="3 6" id="KW-0812">Transmembrane</keyword>
<accession>A0A1H4RMT6</accession>
<feature type="transmembrane region" description="Helical" evidence="6">
    <location>
        <begin position="222"/>
        <end position="240"/>
    </location>
</feature>
<keyword evidence="8" id="KW-1185">Reference proteome</keyword>
<evidence type="ECO:0000256" key="3">
    <source>
        <dbReference type="ARBA" id="ARBA00022692"/>
    </source>
</evidence>
<protein>
    <submittedName>
        <fullName evidence="7">Uncharacterized protein</fullName>
    </submittedName>
</protein>
<evidence type="ECO:0000256" key="6">
    <source>
        <dbReference type="SAM" id="Phobius"/>
    </source>
</evidence>
<feature type="transmembrane region" description="Helical" evidence="6">
    <location>
        <begin position="76"/>
        <end position="99"/>
    </location>
</feature>
<feature type="transmembrane region" description="Helical" evidence="6">
    <location>
        <begin position="120"/>
        <end position="142"/>
    </location>
</feature>
<feature type="transmembrane region" description="Helical" evidence="6">
    <location>
        <begin position="34"/>
        <end position="56"/>
    </location>
</feature>
<evidence type="ECO:0000256" key="4">
    <source>
        <dbReference type="ARBA" id="ARBA00022989"/>
    </source>
</evidence>
<feature type="transmembrane region" description="Helical" evidence="6">
    <location>
        <begin position="6"/>
        <end position="22"/>
    </location>
</feature>
<dbReference type="Proteomes" id="UP000183155">
    <property type="component" value="Unassembled WGS sequence"/>
</dbReference>
<gene>
    <name evidence="7" type="ORF">SAMN04490203_2216</name>
</gene>
<feature type="transmembrane region" description="Helical" evidence="6">
    <location>
        <begin position="195"/>
        <end position="216"/>
    </location>
</feature>
<dbReference type="RefSeq" id="WP_048380129.1">
    <property type="nucleotide sequence ID" value="NZ_FNRS01000001.1"/>
</dbReference>
<evidence type="ECO:0000256" key="2">
    <source>
        <dbReference type="ARBA" id="ARBA00022475"/>
    </source>
</evidence>
<keyword evidence="2" id="KW-1003">Cell membrane</keyword>
<organism evidence="7 8">
    <name type="scientific">Pseudomonas taetrolens</name>
    <dbReference type="NCBI Taxonomy" id="47884"/>
    <lineage>
        <taxon>Bacteria</taxon>
        <taxon>Pseudomonadati</taxon>
        <taxon>Pseudomonadota</taxon>
        <taxon>Gammaproteobacteria</taxon>
        <taxon>Pseudomonadales</taxon>
        <taxon>Pseudomonadaceae</taxon>
        <taxon>Pseudomonas</taxon>
    </lineage>
</organism>
<evidence type="ECO:0000256" key="5">
    <source>
        <dbReference type="ARBA" id="ARBA00023136"/>
    </source>
</evidence>
<keyword evidence="5 6" id="KW-0472">Membrane</keyword>
<evidence type="ECO:0000256" key="1">
    <source>
        <dbReference type="ARBA" id="ARBA00004651"/>
    </source>
</evidence>
<feature type="transmembrane region" description="Helical" evidence="6">
    <location>
        <begin position="268"/>
        <end position="293"/>
    </location>
</feature>
<feature type="transmembrane region" description="Helical" evidence="6">
    <location>
        <begin position="154"/>
        <end position="175"/>
    </location>
</feature>
<proteinExistence type="predicted"/>
<sequence>MINRLVTLFFFILVSVLLFLLVKNLDWQDVSHALLAYKGTTLALGGGVALASYAVYVGFDLLGRRYTGHQLPVRQVVPVTFVCYAFTLNLSAWVGGIALRFRLYSRLGLDLPTITRILTLSLITNWLGYMLLAGGVFSLRLIRLPPTWEIGTTTLQWIGFGLLAAACTYLLACRFCKRREWRWREQEIILPGPKIALAQAVLGVLNWSLMALLIFLLLPEKAFYPSILGVLLISAIAGVITHIPAGLGVLEAVFIALLQHQFSHGTLVAALISYRVIYFLIPLLLACAVYVVLEKQARTLRQGTEKDVARQKT</sequence>
<reference evidence="7 8" key="1">
    <citation type="submission" date="2016-10" db="EMBL/GenBank/DDBJ databases">
        <authorList>
            <person name="Varghese N."/>
            <person name="Submissions S."/>
        </authorList>
    </citation>
    <scope>NUCLEOTIDE SEQUENCE [LARGE SCALE GENOMIC DNA]</scope>
    <source>
        <strain evidence="7 8">BS3652</strain>
    </source>
</reference>
<comment type="subcellular location">
    <subcellularLocation>
        <location evidence="1">Cell membrane</location>
        <topology evidence="1">Multi-pass membrane protein</topology>
    </subcellularLocation>
</comment>
<comment type="caution">
    <text evidence="7">The sequence shown here is derived from an EMBL/GenBank/DDBJ whole genome shotgun (WGS) entry which is preliminary data.</text>
</comment>
<keyword evidence="4 6" id="KW-1133">Transmembrane helix</keyword>
<evidence type="ECO:0000313" key="7">
    <source>
        <dbReference type="EMBL" id="SEC33176.1"/>
    </source>
</evidence>
<dbReference type="InterPro" id="IPR022791">
    <property type="entry name" value="L-PG_synthase/AglD"/>
</dbReference>